<dbReference type="CDD" id="cd18793">
    <property type="entry name" value="SF2_C_SNF"/>
    <property type="match status" value="1"/>
</dbReference>
<feature type="compositionally biased region" description="Polar residues" evidence="9">
    <location>
        <begin position="1048"/>
        <end position="1057"/>
    </location>
</feature>
<evidence type="ECO:0000256" key="5">
    <source>
        <dbReference type="ARBA" id="ARBA00022806"/>
    </source>
</evidence>
<name>A0A1W0X4P7_HYPEX</name>
<evidence type="ECO:0000256" key="4">
    <source>
        <dbReference type="ARBA" id="ARBA00022801"/>
    </source>
</evidence>
<feature type="compositionally biased region" description="Polar residues" evidence="9">
    <location>
        <begin position="519"/>
        <end position="533"/>
    </location>
</feature>
<evidence type="ECO:0000259" key="11">
    <source>
        <dbReference type="PROSITE" id="PS51194"/>
    </source>
</evidence>
<dbReference type="GO" id="GO:0003677">
    <property type="term" value="F:DNA binding"/>
    <property type="evidence" value="ECO:0007669"/>
    <property type="project" value="UniProtKB-KW"/>
</dbReference>
<evidence type="ECO:0000256" key="3">
    <source>
        <dbReference type="ARBA" id="ARBA00022741"/>
    </source>
</evidence>
<dbReference type="InterPro" id="IPR049730">
    <property type="entry name" value="SNF2/RAD54-like_C"/>
</dbReference>
<dbReference type="Pfam" id="PF00176">
    <property type="entry name" value="SNF2-rel_dom"/>
    <property type="match status" value="1"/>
</dbReference>
<keyword evidence="4" id="KW-0378">Hydrolase</keyword>
<feature type="compositionally biased region" description="Low complexity" evidence="9">
    <location>
        <begin position="35"/>
        <end position="60"/>
    </location>
</feature>
<feature type="region of interest" description="Disordered" evidence="9">
    <location>
        <begin position="1019"/>
        <end position="1095"/>
    </location>
</feature>
<dbReference type="PANTHER" id="PTHR45797:SF1">
    <property type="entry name" value="HELICASE ARIP4"/>
    <property type="match status" value="1"/>
</dbReference>
<dbReference type="Pfam" id="PF00271">
    <property type="entry name" value="Helicase_C"/>
    <property type="match status" value="1"/>
</dbReference>
<dbReference type="GO" id="GO:0004386">
    <property type="term" value="F:helicase activity"/>
    <property type="evidence" value="ECO:0007669"/>
    <property type="project" value="UniProtKB-KW"/>
</dbReference>
<feature type="domain" description="Helicase C-terminal" evidence="11">
    <location>
        <begin position="782"/>
        <end position="948"/>
    </location>
</feature>
<dbReference type="EMBL" id="MTYJ01000017">
    <property type="protein sequence ID" value="OQV22475.1"/>
    <property type="molecule type" value="Genomic_DNA"/>
</dbReference>
<dbReference type="InterPro" id="IPR044574">
    <property type="entry name" value="ARIP4-like"/>
</dbReference>
<feature type="region of interest" description="Disordered" evidence="9">
    <location>
        <begin position="19"/>
        <end position="65"/>
    </location>
</feature>
<dbReference type="AlphaFoldDB" id="A0A1W0X4P7"/>
<reference evidence="13" key="1">
    <citation type="submission" date="2017-01" db="EMBL/GenBank/DDBJ databases">
        <title>Comparative genomics of anhydrobiosis in the tardigrade Hypsibius dujardini.</title>
        <authorList>
            <person name="Yoshida Y."/>
            <person name="Koutsovoulos G."/>
            <person name="Laetsch D."/>
            <person name="Stevens L."/>
            <person name="Kumar S."/>
            <person name="Horikawa D."/>
            <person name="Ishino K."/>
            <person name="Komine S."/>
            <person name="Tomita M."/>
            <person name="Blaxter M."/>
            <person name="Arakawa K."/>
        </authorList>
    </citation>
    <scope>NUCLEOTIDE SEQUENCE [LARGE SCALE GENOMIC DNA]</scope>
    <source>
        <strain evidence="13">Z151</strain>
    </source>
</reference>
<evidence type="ECO:0000256" key="8">
    <source>
        <dbReference type="ARBA" id="ARBA00023242"/>
    </source>
</evidence>
<dbReference type="InterPro" id="IPR001650">
    <property type="entry name" value="Helicase_C-like"/>
</dbReference>
<dbReference type="GO" id="GO:0005524">
    <property type="term" value="F:ATP binding"/>
    <property type="evidence" value="ECO:0007669"/>
    <property type="project" value="UniProtKB-KW"/>
</dbReference>
<evidence type="ECO:0000256" key="7">
    <source>
        <dbReference type="ARBA" id="ARBA00023125"/>
    </source>
</evidence>
<evidence type="ECO:0000256" key="9">
    <source>
        <dbReference type="SAM" id="MobiDB-lite"/>
    </source>
</evidence>
<keyword evidence="7" id="KW-0238">DNA-binding</keyword>
<dbReference type="InterPro" id="IPR027417">
    <property type="entry name" value="P-loop_NTPase"/>
</dbReference>
<dbReference type="OrthoDB" id="2020972at2759"/>
<comment type="similarity">
    <text evidence="2">Belongs to the SNF2/RAD54 helicase family.</text>
</comment>
<dbReference type="PROSITE" id="PS51192">
    <property type="entry name" value="HELICASE_ATP_BIND_1"/>
    <property type="match status" value="1"/>
</dbReference>
<keyword evidence="8" id="KW-0539">Nucleus</keyword>
<evidence type="ECO:0000313" key="12">
    <source>
        <dbReference type="EMBL" id="OQV22475.1"/>
    </source>
</evidence>
<evidence type="ECO:0000256" key="1">
    <source>
        <dbReference type="ARBA" id="ARBA00004123"/>
    </source>
</evidence>
<dbReference type="InterPro" id="IPR014001">
    <property type="entry name" value="Helicase_ATP-bd"/>
</dbReference>
<proteinExistence type="inferred from homology"/>
<dbReference type="Gene3D" id="3.40.50.300">
    <property type="entry name" value="P-loop containing nucleotide triphosphate hydrolases"/>
    <property type="match status" value="1"/>
</dbReference>
<feature type="domain" description="Helicase ATP-binding" evidence="10">
    <location>
        <begin position="370"/>
        <end position="605"/>
    </location>
</feature>
<feature type="compositionally biased region" description="Basic and acidic residues" evidence="9">
    <location>
        <begin position="1019"/>
        <end position="1034"/>
    </location>
</feature>
<feature type="compositionally biased region" description="Pro residues" evidence="9">
    <location>
        <begin position="1193"/>
        <end position="1228"/>
    </location>
</feature>
<organism evidence="12 13">
    <name type="scientific">Hypsibius exemplaris</name>
    <name type="common">Freshwater tardigrade</name>
    <dbReference type="NCBI Taxonomy" id="2072580"/>
    <lineage>
        <taxon>Eukaryota</taxon>
        <taxon>Metazoa</taxon>
        <taxon>Ecdysozoa</taxon>
        <taxon>Tardigrada</taxon>
        <taxon>Eutardigrada</taxon>
        <taxon>Parachela</taxon>
        <taxon>Hypsibioidea</taxon>
        <taxon>Hypsibiidae</taxon>
        <taxon>Hypsibius</taxon>
    </lineage>
</organism>
<dbReference type="Proteomes" id="UP000192578">
    <property type="component" value="Unassembled WGS sequence"/>
</dbReference>
<dbReference type="SMART" id="SM00490">
    <property type="entry name" value="HELICc"/>
    <property type="match status" value="1"/>
</dbReference>
<accession>A0A1W0X4P7</accession>
<feature type="region of interest" description="Disordered" evidence="9">
    <location>
        <begin position="110"/>
        <end position="135"/>
    </location>
</feature>
<protein>
    <submittedName>
        <fullName evidence="12">Helicase ARIP4</fullName>
    </submittedName>
</protein>
<dbReference type="PROSITE" id="PS51194">
    <property type="entry name" value="HELICASE_CTER"/>
    <property type="match status" value="1"/>
</dbReference>
<evidence type="ECO:0000256" key="6">
    <source>
        <dbReference type="ARBA" id="ARBA00022840"/>
    </source>
</evidence>
<sequence length="1244" mass="136959">MTSISENHMNLIPFAESLSEPNVSPIGANDSFLKNGNLNDNGSFSSSSPSNGDAQESTSSSHRHHIITSSPMAVSALPSDFWGDSGVFSAGRHEPSSSDQECTVQIGSTSAATNGEAPPTTSTTSTSGGSLSSTVDVRPFLDLTDDGCSSKPTTKSSKSDAPLKKIEDFVAKTMAVKQSARRNIRLMKSTKQLNPETVRAMEEENARILEIETSETMMPSPDPEIEILTIEVPSEQQPQPIALRSHLIKPPPAYAGPSTSSFAGDDDLEIIDVSPPNSIQPQQSDSSGSGGNSGDIIFVSNRDRYPSVSSFHCDDAENRPDEDGKVLINVGRMKREPCIYVAQELVPHLKPHQIGGIRFMFATLIESTTKFANTAGNGAVLAHSMGLGKTLQVITFLDAIFRQITISSVLIVAPLNTMAHWMAEFTKWLPLERRPERLQLYCIRDQKSAARNALIKSWATDGGVLLIGYEKLRAIVDRGHVGGALKRGKKRKAAEADVETPIPPALPKPEGKTVPEEQTAASSRNGASPLDSTAQATTDVEAARLILEAGQIVICDEGHRIKSADAAVTKVLKKVKTRRRIILTGYPLQNNLMEYWCMIDFVRPFLLGNEAEFSNLFKNPIENGQCKDSTERDRKVMRQRTYILQRTLCRIVQRRDSRPLIAELPKKREFALIFKQTPSQANLCKNLFEELTKHRDSLNAVALYTTFRNITHHPAIFFSHLNKLAESANANIALGQADTSGPICQLLVNLVQQGKWERFIANLDSFKFDEIHSGKILFLKHLVEEAVIKLKEKIIIFTQSIDVLDYLQEYLPTLLPEPGEDPQFPATLRIDGSTTSLERERLINLFNDDAHRTQIFVISTEAGGIGINLTGGCRVVLMDVSWNPSKDIQAISRIYRYGQKNISSIYRLVGAGSMERCVFDRQTHKQFLFKRVIDDKSPTLALNQADIGSLFKMDHDCDPATWHKGCEEPFPEEAKNDDILAALDTSPVFRQYLSEAPKVMDSILEADDTAQLSEYERREADVSFHREKNHDNGSFRRNGGPRHGISSMPVSNLSTPSGARPMEFHPLPQRPHPNQRVWPSTAHGQPTVRPSLTVPPARPELVPLNAIVRDATVVAQIRQEIDLKRDFNLGVGDILEKYAREQRMTCNRHRVVDRHGAPAIVYALNVPGTLANYVVKSDGSCWRMMNIPMPPTPAAPPSPAPSPLLMPAAPPPAAPPSPSSVLPPPVSSPPRSTADVLAANGINF</sequence>
<comment type="caution">
    <text evidence="12">The sequence shown here is derived from an EMBL/GenBank/DDBJ whole genome shotgun (WGS) entry which is preliminary data.</text>
</comment>
<dbReference type="SUPFAM" id="SSF52540">
    <property type="entry name" value="P-loop containing nucleoside triphosphate hydrolases"/>
    <property type="match status" value="2"/>
</dbReference>
<keyword evidence="5 12" id="KW-0347">Helicase</keyword>
<gene>
    <name evidence="12" type="ORF">BV898_03648</name>
</gene>
<feature type="region of interest" description="Disordered" evidence="9">
    <location>
        <begin position="486"/>
        <end position="533"/>
    </location>
</feature>
<dbReference type="InterPro" id="IPR038718">
    <property type="entry name" value="SNF2-like_sf"/>
</dbReference>
<dbReference type="GO" id="GO:0016887">
    <property type="term" value="F:ATP hydrolysis activity"/>
    <property type="evidence" value="ECO:0007669"/>
    <property type="project" value="InterPro"/>
</dbReference>
<keyword evidence="6" id="KW-0067">ATP-binding</keyword>
<comment type="subcellular location">
    <subcellularLocation>
        <location evidence="1">Nucleus</location>
    </subcellularLocation>
</comment>
<evidence type="ECO:0000259" key="10">
    <source>
        <dbReference type="PROSITE" id="PS51192"/>
    </source>
</evidence>
<feature type="region of interest" description="Disordered" evidence="9">
    <location>
        <begin position="248"/>
        <end position="296"/>
    </location>
</feature>
<keyword evidence="13" id="KW-1185">Reference proteome</keyword>
<dbReference type="InterPro" id="IPR000330">
    <property type="entry name" value="SNF2_N"/>
</dbReference>
<dbReference type="CDD" id="cd18007">
    <property type="entry name" value="DEXHc_ATRX-like"/>
    <property type="match status" value="1"/>
</dbReference>
<evidence type="ECO:0000256" key="2">
    <source>
        <dbReference type="ARBA" id="ARBA00007025"/>
    </source>
</evidence>
<feature type="compositionally biased region" description="Low complexity" evidence="9">
    <location>
        <begin position="120"/>
        <end position="134"/>
    </location>
</feature>
<dbReference type="GO" id="GO:0005634">
    <property type="term" value="C:nucleus"/>
    <property type="evidence" value="ECO:0007669"/>
    <property type="project" value="UniProtKB-SubCell"/>
</dbReference>
<dbReference type="PANTHER" id="PTHR45797">
    <property type="entry name" value="RAD54-LIKE"/>
    <property type="match status" value="1"/>
</dbReference>
<evidence type="ECO:0000313" key="13">
    <source>
        <dbReference type="Proteomes" id="UP000192578"/>
    </source>
</evidence>
<dbReference type="Gene3D" id="3.40.50.10810">
    <property type="entry name" value="Tandem AAA-ATPase domain"/>
    <property type="match status" value="2"/>
</dbReference>
<keyword evidence="3" id="KW-0547">Nucleotide-binding</keyword>
<feature type="region of interest" description="Disordered" evidence="9">
    <location>
        <begin position="1193"/>
        <end position="1244"/>
    </location>
</feature>
<dbReference type="SMART" id="SM00487">
    <property type="entry name" value="DEXDc"/>
    <property type="match status" value="1"/>
</dbReference>